<keyword evidence="1" id="KW-0472">Membrane</keyword>
<protein>
    <submittedName>
        <fullName evidence="2">Uncharacterized protein</fullName>
    </submittedName>
</protein>
<evidence type="ECO:0000313" key="2">
    <source>
        <dbReference type="EMBL" id="AXI03846.1"/>
    </source>
</evidence>
<dbReference type="OrthoDB" id="9987281at2"/>
<keyword evidence="1" id="KW-0812">Transmembrane</keyword>
<dbReference type="EMBL" id="CP031222">
    <property type="protein sequence ID" value="AXI03846.1"/>
    <property type="molecule type" value="Genomic_DNA"/>
</dbReference>
<proteinExistence type="predicted"/>
<evidence type="ECO:0000256" key="1">
    <source>
        <dbReference type="SAM" id="Phobius"/>
    </source>
</evidence>
<sequence length="99" mass="11603">MKYYYILAFSFVMMGSAVFCIFKNTSLFEKYHHEGSKTPNATYSIKLNNHGSIAYVTEQQNDEINRYMFLYLGSFLLSGAGIYIYRRKYPKKPLGHFDL</sequence>
<dbReference type="Proteomes" id="UP000253940">
    <property type="component" value="Chromosome"/>
</dbReference>
<dbReference type="KEGG" id="mbah:HYN46_13980"/>
<dbReference type="AlphaFoldDB" id="A0A345P987"/>
<evidence type="ECO:0000313" key="3">
    <source>
        <dbReference type="Proteomes" id="UP000253940"/>
    </source>
</evidence>
<keyword evidence="3" id="KW-1185">Reference proteome</keyword>
<feature type="transmembrane region" description="Helical" evidence="1">
    <location>
        <begin position="67"/>
        <end position="85"/>
    </location>
</feature>
<keyword evidence="1" id="KW-1133">Transmembrane helix</keyword>
<name>A0A345P987_9GAMM</name>
<reference evidence="2 3" key="1">
    <citation type="submission" date="2018-07" db="EMBL/GenBank/DDBJ databases">
        <title>Genome sequencing of Moraxellaceae gen. HYN0046.</title>
        <authorList>
            <person name="Kim M."/>
            <person name="Yi H."/>
        </authorList>
    </citation>
    <scope>NUCLEOTIDE SEQUENCE [LARGE SCALE GENOMIC DNA]</scope>
    <source>
        <strain evidence="2 3">HYN0046</strain>
    </source>
</reference>
<feature type="transmembrane region" description="Helical" evidence="1">
    <location>
        <begin position="6"/>
        <end position="22"/>
    </location>
</feature>
<organism evidence="2 3">
    <name type="scientific">Aquirhabdus parva</name>
    <dbReference type="NCBI Taxonomy" id="2283318"/>
    <lineage>
        <taxon>Bacteria</taxon>
        <taxon>Pseudomonadati</taxon>
        <taxon>Pseudomonadota</taxon>
        <taxon>Gammaproteobacteria</taxon>
        <taxon>Moraxellales</taxon>
        <taxon>Moraxellaceae</taxon>
        <taxon>Aquirhabdus</taxon>
    </lineage>
</organism>
<gene>
    <name evidence="2" type="ORF">HYN46_13980</name>
</gene>
<accession>A0A345P987</accession>